<feature type="domain" description="Transcription elongation factor Eaf N-terminal" evidence="2">
    <location>
        <begin position="12"/>
        <end position="110"/>
    </location>
</feature>
<dbReference type="AlphaFoldDB" id="A0AAD9SZG9"/>
<sequence>MMSGSTNKHSKYPIVLSDALLGKASADIYTGIKYNYKPDPSSQNTVRLQPSDSDSGSYDLSISHKDNSEDRSYQGVRTSSGGRYVLIFDPVAKHYVLHLVDSTFDMKMVKESRAQSISPSDDGLTIEYPNAPANYQYKSTPLFDRQDSDEDEDAEGEEYEEEGQQEQQLNQVVDHLKLPSPANHHDAGESSDQDLELDLEAELEQALNGDNSSESEEE</sequence>
<dbReference type="Proteomes" id="UP001285354">
    <property type="component" value="Unassembled WGS sequence"/>
</dbReference>
<accession>A0AAD9SZG9</accession>
<feature type="compositionally biased region" description="Acidic residues" evidence="1">
    <location>
        <begin position="147"/>
        <end position="164"/>
    </location>
</feature>
<dbReference type="InterPro" id="IPR019194">
    <property type="entry name" value="Tscrpt_elong_fac_Eaf_N"/>
</dbReference>
<feature type="compositionally biased region" description="Polar residues" evidence="1">
    <location>
        <begin position="40"/>
        <end position="60"/>
    </location>
</feature>
<name>A0AAD9SZG9_9HELO</name>
<organism evidence="3 4">
    <name type="scientific">Diplocarpon rosae</name>
    <dbReference type="NCBI Taxonomy" id="946125"/>
    <lineage>
        <taxon>Eukaryota</taxon>
        <taxon>Fungi</taxon>
        <taxon>Dikarya</taxon>
        <taxon>Ascomycota</taxon>
        <taxon>Pezizomycotina</taxon>
        <taxon>Leotiomycetes</taxon>
        <taxon>Helotiales</taxon>
        <taxon>Drepanopezizaceae</taxon>
        <taxon>Diplocarpon</taxon>
    </lineage>
</organism>
<gene>
    <name evidence="3" type="ORF">QTJ16_005261</name>
</gene>
<evidence type="ECO:0000313" key="3">
    <source>
        <dbReference type="EMBL" id="KAK2625949.1"/>
    </source>
</evidence>
<feature type="region of interest" description="Disordered" evidence="1">
    <location>
        <begin position="39"/>
        <end position="76"/>
    </location>
</feature>
<protein>
    <recommendedName>
        <fullName evidence="2">Transcription elongation factor Eaf N-terminal domain-containing protein</fullName>
    </recommendedName>
</protein>
<dbReference type="EMBL" id="JAUBYV010000007">
    <property type="protein sequence ID" value="KAK2625949.1"/>
    <property type="molecule type" value="Genomic_DNA"/>
</dbReference>
<feature type="compositionally biased region" description="Basic and acidic residues" evidence="1">
    <location>
        <begin position="62"/>
        <end position="72"/>
    </location>
</feature>
<comment type="caution">
    <text evidence="3">The sequence shown here is derived from an EMBL/GenBank/DDBJ whole genome shotgun (WGS) entry which is preliminary data.</text>
</comment>
<proteinExistence type="predicted"/>
<evidence type="ECO:0000259" key="2">
    <source>
        <dbReference type="Pfam" id="PF09816"/>
    </source>
</evidence>
<dbReference type="Pfam" id="PF09816">
    <property type="entry name" value="EAF"/>
    <property type="match status" value="1"/>
</dbReference>
<reference evidence="3" key="1">
    <citation type="submission" date="2023-06" db="EMBL/GenBank/DDBJ databases">
        <title>Draft genome of Marssonina rosae.</title>
        <authorList>
            <person name="Cheng Q."/>
        </authorList>
    </citation>
    <scope>NUCLEOTIDE SEQUENCE</scope>
    <source>
        <strain evidence="3">R4</strain>
    </source>
</reference>
<feature type="region of interest" description="Disordered" evidence="1">
    <location>
        <begin position="113"/>
        <end position="218"/>
    </location>
</feature>
<feature type="compositionally biased region" description="Acidic residues" evidence="1">
    <location>
        <begin position="189"/>
        <end position="203"/>
    </location>
</feature>
<keyword evidence="4" id="KW-1185">Reference proteome</keyword>
<evidence type="ECO:0000256" key="1">
    <source>
        <dbReference type="SAM" id="MobiDB-lite"/>
    </source>
</evidence>
<evidence type="ECO:0000313" key="4">
    <source>
        <dbReference type="Proteomes" id="UP001285354"/>
    </source>
</evidence>